<feature type="signal peptide" evidence="1">
    <location>
        <begin position="1"/>
        <end position="26"/>
    </location>
</feature>
<protein>
    <submittedName>
        <fullName evidence="2">Uncharacterized protein</fullName>
    </submittedName>
</protein>
<keyword evidence="3" id="KW-1185">Reference proteome</keyword>
<evidence type="ECO:0000256" key="1">
    <source>
        <dbReference type="SAM" id="SignalP"/>
    </source>
</evidence>
<feature type="chain" id="PRO_5018309512" evidence="1">
    <location>
        <begin position="27"/>
        <end position="154"/>
    </location>
</feature>
<proteinExistence type="predicted"/>
<dbReference type="OrthoDB" id="5348716at2759"/>
<sequence>MKGSIIPLAAVSFVAFFSTAAHAVCAGYNYAYYDGGSTGTYVISDCTPQCNVVRVDNLGGSNVCTTGNYRCSAPPIRVTDIRVNGLWYACRNDANKGQCNGRPGAQAVPTSCCRNDGRRNLKEGRITRDEYEAIERRNAELDAELVEFQAKERS</sequence>
<organism evidence="2 3">
    <name type="scientific">Terfezia boudieri ATCC MYA-4762</name>
    <dbReference type="NCBI Taxonomy" id="1051890"/>
    <lineage>
        <taxon>Eukaryota</taxon>
        <taxon>Fungi</taxon>
        <taxon>Dikarya</taxon>
        <taxon>Ascomycota</taxon>
        <taxon>Pezizomycotina</taxon>
        <taxon>Pezizomycetes</taxon>
        <taxon>Pezizales</taxon>
        <taxon>Pezizaceae</taxon>
        <taxon>Terfezia</taxon>
    </lineage>
</organism>
<reference evidence="2 3" key="1">
    <citation type="journal article" date="2018" name="Nat. Ecol. Evol.">
        <title>Pezizomycetes genomes reveal the molecular basis of ectomycorrhizal truffle lifestyle.</title>
        <authorList>
            <person name="Murat C."/>
            <person name="Payen T."/>
            <person name="Noel B."/>
            <person name="Kuo A."/>
            <person name="Morin E."/>
            <person name="Chen J."/>
            <person name="Kohler A."/>
            <person name="Krizsan K."/>
            <person name="Balestrini R."/>
            <person name="Da Silva C."/>
            <person name="Montanini B."/>
            <person name="Hainaut M."/>
            <person name="Levati E."/>
            <person name="Barry K.W."/>
            <person name="Belfiori B."/>
            <person name="Cichocki N."/>
            <person name="Clum A."/>
            <person name="Dockter R.B."/>
            <person name="Fauchery L."/>
            <person name="Guy J."/>
            <person name="Iotti M."/>
            <person name="Le Tacon F."/>
            <person name="Lindquist E.A."/>
            <person name="Lipzen A."/>
            <person name="Malagnac F."/>
            <person name="Mello A."/>
            <person name="Molinier V."/>
            <person name="Miyauchi S."/>
            <person name="Poulain J."/>
            <person name="Riccioni C."/>
            <person name="Rubini A."/>
            <person name="Sitrit Y."/>
            <person name="Splivallo R."/>
            <person name="Traeger S."/>
            <person name="Wang M."/>
            <person name="Zifcakova L."/>
            <person name="Wipf D."/>
            <person name="Zambonelli A."/>
            <person name="Paolocci F."/>
            <person name="Nowrousian M."/>
            <person name="Ottonello S."/>
            <person name="Baldrian P."/>
            <person name="Spatafora J.W."/>
            <person name="Henrissat B."/>
            <person name="Nagy L.G."/>
            <person name="Aury J.M."/>
            <person name="Wincker P."/>
            <person name="Grigoriev I.V."/>
            <person name="Bonfante P."/>
            <person name="Martin F.M."/>
        </authorList>
    </citation>
    <scope>NUCLEOTIDE SEQUENCE [LARGE SCALE GENOMIC DNA]</scope>
    <source>
        <strain evidence="2 3">ATCC MYA-4762</strain>
    </source>
</reference>
<name>A0A3N4LHJ6_9PEZI</name>
<dbReference type="Proteomes" id="UP000267821">
    <property type="component" value="Unassembled WGS sequence"/>
</dbReference>
<evidence type="ECO:0000313" key="2">
    <source>
        <dbReference type="EMBL" id="RPB21158.1"/>
    </source>
</evidence>
<gene>
    <name evidence="2" type="ORF">L211DRAFT_851670</name>
</gene>
<dbReference type="AlphaFoldDB" id="A0A3N4LHJ6"/>
<evidence type="ECO:0000313" key="3">
    <source>
        <dbReference type="Proteomes" id="UP000267821"/>
    </source>
</evidence>
<keyword evidence="1" id="KW-0732">Signal</keyword>
<accession>A0A3N4LHJ6</accession>
<dbReference type="EMBL" id="ML121562">
    <property type="protein sequence ID" value="RPB21158.1"/>
    <property type="molecule type" value="Genomic_DNA"/>
</dbReference>
<dbReference type="InParanoid" id="A0A3N4LHJ6"/>